<dbReference type="InterPro" id="IPR054158">
    <property type="entry name" value="RNR-II_ins_dom"/>
</dbReference>
<dbReference type="GO" id="GO:0004748">
    <property type="term" value="F:ribonucleoside-diphosphate reductase activity, thioredoxin disulfide as acceptor"/>
    <property type="evidence" value="ECO:0007669"/>
    <property type="project" value="TreeGrafter"/>
</dbReference>
<dbReference type="Pfam" id="PF21995">
    <property type="entry name" value="RNR-II_ins_dom"/>
    <property type="match status" value="1"/>
</dbReference>
<accession>A0A4Y1MVV3</accession>
<keyword evidence="4" id="KW-0170">Cobalt</keyword>
<comment type="cofactor">
    <cofactor evidence="1">
        <name>adenosylcob(III)alamin</name>
        <dbReference type="ChEBI" id="CHEBI:18408"/>
    </cofactor>
</comment>
<dbReference type="SUPFAM" id="SSF51998">
    <property type="entry name" value="PFL-like glycyl radical enzymes"/>
    <property type="match status" value="1"/>
</dbReference>
<dbReference type="PANTHER" id="PTHR43371">
    <property type="entry name" value="VITAMIN B12-DEPENDENT RIBONUCLEOTIDE REDUCTASE"/>
    <property type="match status" value="1"/>
</dbReference>
<dbReference type="PANTHER" id="PTHR43371:SF1">
    <property type="entry name" value="RIBONUCLEOSIDE-DIPHOSPHATE REDUCTASE"/>
    <property type="match status" value="1"/>
</dbReference>
<evidence type="ECO:0000313" key="7">
    <source>
        <dbReference type="EMBL" id="AWV21850.1"/>
    </source>
</evidence>
<evidence type="ECO:0000259" key="6">
    <source>
        <dbReference type="Pfam" id="PF21995"/>
    </source>
</evidence>
<evidence type="ECO:0000256" key="2">
    <source>
        <dbReference type="ARBA" id="ARBA00022628"/>
    </source>
</evidence>
<gene>
    <name evidence="7" type="ORF">RADP37_01441</name>
</gene>
<dbReference type="RefSeq" id="WP_314215058.1">
    <property type="nucleotide sequence ID" value="NZ_CP025189.1"/>
</dbReference>
<evidence type="ECO:0000256" key="5">
    <source>
        <dbReference type="SAM" id="MobiDB-lite"/>
    </source>
</evidence>
<dbReference type="GO" id="GO:0031419">
    <property type="term" value="F:cobalamin binding"/>
    <property type="evidence" value="ECO:0007669"/>
    <property type="project" value="UniProtKB-KW"/>
</dbReference>
<proteinExistence type="predicted"/>
<sequence length="830" mass="90445">MDGYAQTLAPGFAPRHGGVAARPDAVRKQPGGVPAQVSVGGAVGAGFGTHPVPGRPLDAGMGLAVGRRTVFRPEDAEDFGRVAERVSAGNTALAPTAPGEREALRNAIATGALLTSGRHLQHGDAEQPKRNMEVFTNCATAITSFAEFYLLLNGSGVGRAYDDELAVVDWASAPDLRLHLSPEHPDFPATRDTLRRFGVEMGLLPWGTDDAGFDAAAEAAVRAFLDAELVSDLAAIPAGAVVHRVADSREGWAKAVEVLEAMAFRGERGKTLLLDLSDVRPAGAPIRGMQGRPASGPISLLRGLINIRRHVIEPARARDPQGEALQPWEQALLVDHHLSVEVQVGGARRAARMATKSWRDPGILRFVRAKSEGGLWTANNSVMVDREFWQRVREGDAADPLTRHARTVFDEVTRCAFVNGEPGFINGDLLEDHRTGAAWDKPVFEDGRDFRSDRYQVTEAEGLLAETARRASTARFPVTTNPCGEITLHVTGGYCVIADFAPLLACPVSLDDVTPGAAPEEIAGEWDRRVEDSVRLGVRFLIRANRMDALYGEEVARTNRIGIGPTGLHEWAWMRFGLGFREMLDETRSAGFWAMLDRLSAIAKEEANAYAAELGMARPVTVTTVKPAGTTSKLFALTEGAHLPARRQYLRWVQFKGTRDEATGEWLPGSDPLLADYEARGYPLRALRSFPGMTIVGFPTVPLLQRLGLEDGLVTAPEATPEEQYQYLRLLERHWIGRDQGNQVSYTLKVYTDQHDLDAFRAMVREHQPSVRCCSVLPSRPDSELGYEYLPEEEISAGRFAAIVEGIDDSAVREAVDWAHLQCASGVCPI</sequence>
<dbReference type="Gene3D" id="3.30.1620.10">
    <property type="entry name" value="b-12 dependent (class ii) ribonucleotide reductase, Chain A, Domain 2"/>
    <property type="match status" value="1"/>
</dbReference>
<dbReference type="AlphaFoldDB" id="A0A4Y1MVV3"/>
<feature type="region of interest" description="Disordered" evidence="5">
    <location>
        <begin position="1"/>
        <end position="33"/>
    </location>
</feature>
<name>A0A4Y1MVV3_9PROT</name>
<dbReference type="Gene3D" id="3.20.70.20">
    <property type="match status" value="2"/>
</dbReference>
<evidence type="ECO:0000256" key="4">
    <source>
        <dbReference type="ARBA" id="ARBA00023285"/>
    </source>
</evidence>
<evidence type="ECO:0000256" key="3">
    <source>
        <dbReference type="ARBA" id="ARBA00023002"/>
    </source>
</evidence>
<organism evidence="7">
    <name type="scientific">Roseomonas mucosa</name>
    <dbReference type="NCBI Taxonomy" id="207340"/>
    <lineage>
        <taxon>Bacteria</taxon>
        <taxon>Pseudomonadati</taxon>
        <taxon>Pseudomonadota</taxon>
        <taxon>Alphaproteobacteria</taxon>
        <taxon>Acetobacterales</taxon>
        <taxon>Roseomonadaceae</taxon>
        <taxon>Roseomonas</taxon>
    </lineage>
</organism>
<evidence type="ECO:0000256" key="1">
    <source>
        <dbReference type="ARBA" id="ARBA00001922"/>
    </source>
</evidence>
<keyword evidence="2" id="KW-0846">Cobalamin</keyword>
<keyword evidence="3" id="KW-0560">Oxidoreductase</keyword>
<protein>
    <recommendedName>
        <fullName evidence="6">B12-dependent ribonucleotide reductase insertion domain-containing protein</fullName>
    </recommendedName>
</protein>
<feature type="domain" description="B12-dependent ribonucleotide reductase insertion" evidence="6">
    <location>
        <begin position="239"/>
        <end position="308"/>
    </location>
</feature>
<dbReference type="EMBL" id="CP025189">
    <property type="protein sequence ID" value="AWV21850.1"/>
    <property type="molecule type" value="Genomic_DNA"/>
</dbReference>
<reference evidence="7" key="1">
    <citation type="submission" date="2017-12" db="EMBL/GenBank/DDBJ databases">
        <authorList>
            <person name="Martens C."/>
            <person name="Dahlstrom E."/>
            <person name="Barbian K."/>
            <person name="Sykora L."/>
            <person name="Ricklefs S."/>
            <person name="Bruno D."/>
            <person name="Anzick I."/>
            <person name="Myles I."/>
            <person name="Datta S.K."/>
        </authorList>
    </citation>
    <scope>NUCLEOTIDE SEQUENCE</scope>
    <source>
        <strain evidence="7">AD2</strain>
    </source>
</reference>
<dbReference type="InterPro" id="IPR050862">
    <property type="entry name" value="RdRp_reductase_class-2"/>
</dbReference>